<evidence type="ECO:0000313" key="2">
    <source>
        <dbReference type="Proteomes" id="UP000236291"/>
    </source>
</evidence>
<feature type="non-terminal residue" evidence="1">
    <location>
        <position position="1"/>
    </location>
</feature>
<comment type="caution">
    <text evidence="1">The sequence shown here is derived from an EMBL/GenBank/DDBJ whole genome shotgun (WGS) entry which is preliminary data.</text>
</comment>
<reference evidence="1 2" key="2">
    <citation type="journal article" date="2017" name="Front. Plant Sci.">
        <title>Gene Classification and Mining of Molecular Markers Useful in Red Clover (Trifolium pratense) Breeding.</title>
        <authorList>
            <person name="Istvanek J."/>
            <person name="Dluhosova J."/>
            <person name="Dluhos P."/>
            <person name="Patkova L."/>
            <person name="Nedelnik J."/>
            <person name="Repkova J."/>
        </authorList>
    </citation>
    <scope>NUCLEOTIDE SEQUENCE [LARGE SCALE GENOMIC DNA]</scope>
    <source>
        <strain evidence="2">cv. Tatra</strain>
        <tissue evidence="1">Young leaves</tissue>
    </source>
</reference>
<reference evidence="1 2" key="1">
    <citation type="journal article" date="2014" name="Am. J. Bot.">
        <title>Genome assembly and annotation for red clover (Trifolium pratense; Fabaceae).</title>
        <authorList>
            <person name="Istvanek J."/>
            <person name="Jaros M."/>
            <person name="Krenek A."/>
            <person name="Repkova J."/>
        </authorList>
    </citation>
    <scope>NUCLEOTIDE SEQUENCE [LARGE SCALE GENOMIC DNA]</scope>
    <source>
        <strain evidence="2">cv. Tatra</strain>
        <tissue evidence="1">Young leaves</tissue>
    </source>
</reference>
<sequence length="54" mass="6086">GVIDAEFGKEDHGSILYNCDREGLELLDARTDPKQIKPVVKEKKRVYGAKLNEV</sequence>
<name>A0A2K3JU04_TRIPR</name>
<protein>
    <submittedName>
        <fullName evidence="1">Uncharacterized protein</fullName>
    </submittedName>
</protein>
<organism evidence="1 2">
    <name type="scientific">Trifolium pratense</name>
    <name type="common">Red clover</name>
    <dbReference type="NCBI Taxonomy" id="57577"/>
    <lineage>
        <taxon>Eukaryota</taxon>
        <taxon>Viridiplantae</taxon>
        <taxon>Streptophyta</taxon>
        <taxon>Embryophyta</taxon>
        <taxon>Tracheophyta</taxon>
        <taxon>Spermatophyta</taxon>
        <taxon>Magnoliopsida</taxon>
        <taxon>eudicotyledons</taxon>
        <taxon>Gunneridae</taxon>
        <taxon>Pentapetalae</taxon>
        <taxon>rosids</taxon>
        <taxon>fabids</taxon>
        <taxon>Fabales</taxon>
        <taxon>Fabaceae</taxon>
        <taxon>Papilionoideae</taxon>
        <taxon>50 kb inversion clade</taxon>
        <taxon>NPAAA clade</taxon>
        <taxon>Hologalegina</taxon>
        <taxon>IRL clade</taxon>
        <taxon>Trifolieae</taxon>
        <taxon>Trifolium</taxon>
    </lineage>
</organism>
<proteinExistence type="predicted"/>
<dbReference type="Proteomes" id="UP000236291">
    <property type="component" value="Unassembled WGS sequence"/>
</dbReference>
<gene>
    <name evidence="1" type="ORF">L195_g050445</name>
</gene>
<dbReference type="EMBL" id="ASHM01076685">
    <property type="protein sequence ID" value="PNX57523.1"/>
    <property type="molecule type" value="Genomic_DNA"/>
</dbReference>
<accession>A0A2K3JU04</accession>
<dbReference type="AlphaFoldDB" id="A0A2K3JU04"/>
<evidence type="ECO:0000313" key="1">
    <source>
        <dbReference type="EMBL" id="PNX57523.1"/>
    </source>
</evidence>